<dbReference type="EMBL" id="AP011782">
    <property type="protein sequence ID" value="BAL57684.1"/>
    <property type="molecule type" value="Genomic_DNA"/>
</dbReference>
<dbReference type="Pfam" id="PF01991">
    <property type="entry name" value="vATP-synt_E"/>
    <property type="match status" value="1"/>
</dbReference>
<evidence type="ECO:0000256" key="4">
    <source>
        <dbReference type="HAMAP-Rule" id="MF_00311"/>
    </source>
</evidence>
<reference evidence="6" key="1">
    <citation type="journal article" date="2005" name="Environ. Microbiol.">
        <title>Genetic and functional properties of uncultivated thermophilic crenarchaeotes from a subsurface gold mine as revealed by analysis of genome fragments.</title>
        <authorList>
            <person name="Nunoura T."/>
            <person name="Hirayama H."/>
            <person name="Takami H."/>
            <person name="Oida H."/>
            <person name="Nishi S."/>
            <person name="Shimamura S."/>
            <person name="Suzuki Y."/>
            <person name="Inagaki F."/>
            <person name="Takai K."/>
            <person name="Nealson K.H."/>
            <person name="Horikoshi K."/>
        </authorList>
    </citation>
    <scope>NUCLEOTIDE SEQUENCE</scope>
</reference>
<evidence type="ECO:0000256" key="2">
    <source>
        <dbReference type="ARBA" id="ARBA00022448"/>
    </source>
</evidence>
<dbReference type="Gene3D" id="3.30.2320.30">
    <property type="entry name" value="ATP synthase, E subunit, C-terminal"/>
    <property type="match status" value="1"/>
</dbReference>
<dbReference type="AlphaFoldDB" id="H5SNE8"/>
<dbReference type="HAMAP" id="MF_00311">
    <property type="entry name" value="ATP_synth_E_arch"/>
    <property type="match status" value="1"/>
</dbReference>
<keyword evidence="5" id="KW-0175">Coiled coil</keyword>
<dbReference type="GO" id="GO:0033178">
    <property type="term" value="C:proton-transporting two-sector ATPase complex, catalytic domain"/>
    <property type="evidence" value="ECO:0007669"/>
    <property type="project" value="InterPro"/>
</dbReference>
<keyword evidence="2 4" id="KW-0813">Transport</keyword>
<keyword evidence="3 4" id="KW-0406">Ion transport</keyword>
<dbReference type="InterPro" id="IPR002842">
    <property type="entry name" value="ATPase_V1_Esu"/>
</dbReference>
<comment type="similarity">
    <text evidence="1 4">Belongs to the V-ATPase E subunit family.</text>
</comment>
<evidence type="ECO:0000256" key="1">
    <source>
        <dbReference type="ARBA" id="ARBA00005901"/>
    </source>
</evidence>
<protein>
    <recommendedName>
        <fullName evidence="4">V-type proton ATPase subunit E</fullName>
    </recommendedName>
    <alternativeName>
        <fullName evidence="4">V-ATPase subunit E</fullName>
    </alternativeName>
</protein>
<keyword evidence="4" id="KW-0375">Hydrogen ion transport</keyword>
<evidence type="ECO:0000256" key="5">
    <source>
        <dbReference type="SAM" id="Coils"/>
    </source>
</evidence>
<accession>H5SNE8</accession>
<sequence length="188" mass="21370">MELLRQIEAEGQRQVEEILAQAERQAQEIIAQAEREIQQERERALRELEVQLEQERRAAISRARAQARAEFLRAKSSAAEALFQKLAHEMAHLRAAPERYRKFLERCLREAEQAIPGTLIVHAAPEDRKLVQELLANSSHKLGEPIATVGGIVATNERGDLVVDNRLETRLANLRARYRAELGRALAE</sequence>
<comment type="function">
    <text evidence="4">Produces ATP from ADP in the presence of a proton gradient across the membrane.</text>
</comment>
<reference evidence="6" key="2">
    <citation type="journal article" date="2012" name="PLoS ONE">
        <title>A Deeply Branching Thermophilic Bacterium with an Ancient Acetyl-CoA Pathway Dominates a Subsurface Ecosystem.</title>
        <authorList>
            <person name="Takami H."/>
            <person name="Noguchi H."/>
            <person name="Takaki Y."/>
            <person name="Uchiyama I."/>
            <person name="Toyoda A."/>
            <person name="Nishi S."/>
            <person name="Chee G.-J."/>
            <person name="Arai W."/>
            <person name="Nunoura T."/>
            <person name="Itoh T."/>
            <person name="Hattori M."/>
            <person name="Takai K."/>
        </authorList>
    </citation>
    <scope>NUCLEOTIDE SEQUENCE</scope>
</reference>
<organism evidence="6">
    <name type="scientific">uncultured Acetothermia bacterium</name>
    <dbReference type="NCBI Taxonomy" id="236499"/>
    <lineage>
        <taxon>Bacteria</taxon>
        <taxon>Candidatus Bipolaricaulota</taxon>
        <taxon>environmental samples</taxon>
    </lineage>
</organism>
<dbReference type="GO" id="GO:0046961">
    <property type="term" value="F:proton-transporting ATPase activity, rotational mechanism"/>
    <property type="evidence" value="ECO:0007669"/>
    <property type="project" value="InterPro"/>
</dbReference>
<name>H5SNE8_9BACT</name>
<feature type="coiled-coil region" evidence="5">
    <location>
        <begin position="12"/>
        <end position="58"/>
    </location>
</feature>
<dbReference type="GO" id="GO:0005524">
    <property type="term" value="F:ATP binding"/>
    <property type="evidence" value="ECO:0007669"/>
    <property type="project" value="UniProtKB-UniRule"/>
</dbReference>
<proteinExistence type="inferred from homology"/>
<dbReference type="SUPFAM" id="SSF160527">
    <property type="entry name" value="V-type ATPase subunit E-like"/>
    <property type="match status" value="1"/>
</dbReference>
<dbReference type="GO" id="GO:0042777">
    <property type="term" value="P:proton motive force-driven plasma membrane ATP synthesis"/>
    <property type="evidence" value="ECO:0007669"/>
    <property type="project" value="UniProtKB-UniRule"/>
</dbReference>
<keyword evidence="4" id="KW-0066">ATP synthesis</keyword>
<evidence type="ECO:0000313" key="6">
    <source>
        <dbReference type="EMBL" id="BAL57684.1"/>
    </source>
</evidence>
<evidence type="ECO:0000256" key="3">
    <source>
        <dbReference type="ARBA" id="ARBA00023065"/>
    </source>
</evidence>
<dbReference type="GO" id="GO:0046933">
    <property type="term" value="F:proton-transporting ATP synthase activity, rotational mechanism"/>
    <property type="evidence" value="ECO:0007669"/>
    <property type="project" value="UniProtKB-UniRule"/>
</dbReference>
<dbReference type="Gene3D" id="1.20.5.620">
    <property type="entry name" value="F1F0 ATP synthase subunit B, membrane domain"/>
    <property type="match status" value="1"/>
</dbReference>
<gene>
    <name evidence="4" type="primary">atpE</name>
    <name evidence="6" type="ORF">HGMM_F52A12C04</name>
</gene>
<dbReference type="InterPro" id="IPR038495">
    <property type="entry name" value="ATPase_E_C"/>
</dbReference>